<dbReference type="KEGG" id="thao:NI17_004480"/>
<evidence type="ECO:0000313" key="2">
    <source>
        <dbReference type="EMBL" id="UOE20490.1"/>
    </source>
</evidence>
<protein>
    <submittedName>
        <fullName evidence="2">Uncharacterized protein</fullName>
    </submittedName>
</protein>
<keyword evidence="1" id="KW-0472">Membrane</keyword>
<feature type="transmembrane region" description="Helical" evidence="1">
    <location>
        <begin position="44"/>
        <end position="66"/>
    </location>
</feature>
<reference evidence="2" key="1">
    <citation type="submission" date="2020-10" db="EMBL/GenBank/DDBJ databases">
        <title>De novo genome project of the cellulose decomposer Thermobifida halotolerans type strain.</title>
        <authorList>
            <person name="Nagy I."/>
            <person name="Horvath B."/>
            <person name="Kukolya J."/>
            <person name="Nagy I."/>
            <person name="Orsini M."/>
        </authorList>
    </citation>
    <scope>NUCLEOTIDE SEQUENCE</scope>
    <source>
        <strain evidence="2">DSM 44931</strain>
    </source>
</reference>
<dbReference type="Proteomes" id="UP000265719">
    <property type="component" value="Chromosome"/>
</dbReference>
<keyword evidence="3" id="KW-1185">Reference proteome</keyword>
<keyword evidence="1" id="KW-0812">Transmembrane</keyword>
<evidence type="ECO:0000256" key="1">
    <source>
        <dbReference type="SAM" id="Phobius"/>
    </source>
</evidence>
<name>A0AA97LZ27_9ACTN</name>
<dbReference type="AlphaFoldDB" id="A0AA97LZ27"/>
<proteinExistence type="predicted"/>
<organism evidence="2 3">
    <name type="scientific">Thermobifida halotolerans</name>
    <dbReference type="NCBI Taxonomy" id="483545"/>
    <lineage>
        <taxon>Bacteria</taxon>
        <taxon>Bacillati</taxon>
        <taxon>Actinomycetota</taxon>
        <taxon>Actinomycetes</taxon>
        <taxon>Streptosporangiales</taxon>
        <taxon>Nocardiopsidaceae</taxon>
        <taxon>Thermobifida</taxon>
    </lineage>
</organism>
<feature type="transmembrane region" description="Helical" evidence="1">
    <location>
        <begin position="72"/>
        <end position="91"/>
    </location>
</feature>
<dbReference type="EMBL" id="CP063196">
    <property type="protein sequence ID" value="UOE20490.1"/>
    <property type="molecule type" value="Genomic_DNA"/>
</dbReference>
<dbReference type="RefSeq" id="WP_119267902.1">
    <property type="nucleotide sequence ID" value="NZ_CP063196.1"/>
</dbReference>
<sequence length="280" mass="30436">MTEPRRVTVHPDLTPDQVKRLERALDLLRSPRTRRKETGCGTEIASFVTYWTGLLGMVVLLVLTLALVPVGFALPLFVVVLVGGVAATILVTSRVQSRPGRAARRTVDSLRGRFVTAAMLDESGRELLARAQQAVDTVLDSSPHRRGLLLDGVRNRVVLTDVEWAVAESLLRQSGARQRIDATPTPGSSSRRAAREARAALERDTAEVEARVRLLESYAAKVRAAEAEEQDRRSTEALREITADLAQAGAAHPHHTEALASLVEAQEAALRVAALTDPEP</sequence>
<evidence type="ECO:0000313" key="3">
    <source>
        <dbReference type="Proteomes" id="UP000265719"/>
    </source>
</evidence>
<gene>
    <name evidence="2" type="ORF">NI17_004480</name>
</gene>
<accession>A0AA97LZ27</accession>
<keyword evidence="1" id="KW-1133">Transmembrane helix</keyword>